<reference evidence="2" key="1">
    <citation type="submission" date="2017-08" db="EMBL/GenBank/DDBJ databases">
        <authorList>
            <person name="Polle J.E."/>
            <person name="Barry K."/>
            <person name="Cushman J."/>
            <person name="Schmutz J."/>
            <person name="Tran D."/>
            <person name="Hathwaick L.T."/>
            <person name="Yim W.C."/>
            <person name="Jenkins J."/>
            <person name="Mckie-Krisberg Z.M."/>
            <person name="Prochnik S."/>
            <person name="Lindquist E."/>
            <person name="Dockter R.B."/>
            <person name="Adam C."/>
            <person name="Molina H."/>
            <person name="Bunkerborg J."/>
            <person name="Jin E."/>
            <person name="Buchheim M."/>
            <person name="Magnuson J."/>
        </authorList>
    </citation>
    <scope>NUCLEOTIDE SEQUENCE</scope>
    <source>
        <strain evidence="2">CCAP 19/18</strain>
    </source>
</reference>
<keyword evidence="3" id="KW-1185">Reference proteome</keyword>
<feature type="region of interest" description="Disordered" evidence="1">
    <location>
        <begin position="241"/>
        <end position="557"/>
    </location>
</feature>
<dbReference type="PANTHER" id="PTHR28601:SF1">
    <property type="entry name" value="COILED-COIL DOMAIN-CONTAINING PROTEIN 24"/>
    <property type="match status" value="1"/>
</dbReference>
<evidence type="ECO:0000313" key="3">
    <source>
        <dbReference type="Proteomes" id="UP000815325"/>
    </source>
</evidence>
<evidence type="ECO:0000256" key="1">
    <source>
        <dbReference type="SAM" id="MobiDB-lite"/>
    </source>
</evidence>
<feature type="compositionally biased region" description="Basic and acidic residues" evidence="1">
    <location>
        <begin position="531"/>
        <end position="542"/>
    </location>
</feature>
<proteinExistence type="predicted"/>
<dbReference type="Pfam" id="PF15669">
    <property type="entry name" value="CCDC24"/>
    <property type="match status" value="1"/>
</dbReference>
<feature type="region of interest" description="Disordered" evidence="1">
    <location>
        <begin position="173"/>
        <end position="202"/>
    </location>
</feature>
<organism evidence="2 3">
    <name type="scientific">Dunaliella salina</name>
    <name type="common">Green alga</name>
    <name type="synonym">Protococcus salinus</name>
    <dbReference type="NCBI Taxonomy" id="3046"/>
    <lineage>
        <taxon>Eukaryota</taxon>
        <taxon>Viridiplantae</taxon>
        <taxon>Chlorophyta</taxon>
        <taxon>core chlorophytes</taxon>
        <taxon>Chlorophyceae</taxon>
        <taxon>CS clade</taxon>
        <taxon>Chlamydomonadales</taxon>
        <taxon>Dunaliellaceae</taxon>
        <taxon>Dunaliella</taxon>
    </lineage>
</organism>
<feature type="compositionally biased region" description="Basic residues" evidence="1">
    <location>
        <begin position="304"/>
        <end position="313"/>
    </location>
</feature>
<feature type="compositionally biased region" description="Polar residues" evidence="1">
    <location>
        <begin position="357"/>
        <end position="368"/>
    </location>
</feature>
<accession>A0ABQ7G893</accession>
<dbReference type="PANTHER" id="PTHR28601">
    <property type="entry name" value="COILED-COIL DOMAIN-CONTAINING PROTEIN 24"/>
    <property type="match status" value="1"/>
</dbReference>
<name>A0ABQ7G893_DUNSA</name>
<dbReference type="InterPro" id="IPR031367">
    <property type="entry name" value="CCDC24"/>
</dbReference>
<sequence>MQDKLNVYEIDAVKDALRAAVEEEKAYLMEDIEYLTTLLTDEADMRAQAAVPPPPLSDLKEYCLKLQSAVADEEARHEHELRVSQMFAAAAADSSKAVRLRGMISASRRAQPQPLPQAQQQHHLQQHQQHQQPQLLPQTQQHQQQQQHQQHQQPHQFADGLMNGSRAAAPPVLQDTSAVSGADPSSSKPWAGAGEGLHGGQGLAQPQADVFVLEGSRGAAARGGGVGAAKRLANARGAVERTIPLLPPQPPPHSRAGSAGTDAKSTDRNKGGVPLGSATSDHRATLHPPSQEAVDKRRAVNPHSHQRSHRSHAHAGLGSPEQPGTGPTGEVGAACPTAVQGKASHGEGGTVHGLQSMRRSTSPGQGATTKREVAQEQQDVPPLQGSSTGGQGTHHPAWLDASPINGTPHLASHQHTNRPPGHCPPSLLQGHGSSAAGMHRSQGGHVRPSSAARLRALVANPPPLPSASQSSGSSNQGHVTQGHDVVGNGTASALCGTHRSRDSLQAEQSSEQGGATSIASQASKTEGLRGTSEHNSRSREQGSLEYNSNSCEQGSSELNSRSCEQDVACANSQGEDLDLKVDSLKGGVAAILRKHGLNPELTKSQTWRPQSAASLK</sequence>
<feature type="compositionally biased region" description="Low complexity" evidence="1">
    <location>
        <begin position="466"/>
        <end position="477"/>
    </location>
</feature>
<feature type="region of interest" description="Disordered" evidence="1">
    <location>
        <begin position="107"/>
        <end position="156"/>
    </location>
</feature>
<dbReference type="EMBL" id="MU070002">
    <property type="protein sequence ID" value="KAF5830834.1"/>
    <property type="molecule type" value="Genomic_DNA"/>
</dbReference>
<evidence type="ECO:0000313" key="2">
    <source>
        <dbReference type="EMBL" id="KAF5830834.1"/>
    </source>
</evidence>
<feature type="compositionally biased region" description="Polar residues" evidence="1">
    <location>
        <begin position="174"/>
        <end position="188"/>
    </location>
</feature>
<gene>
    <name evidence="2" type="ORF">DUNSADRAFT_13982</name>
</gene>
<feature type="compositionally biased region" description="Polar residues" evidence="1">
    <location>
        <begin position="505"/>
        <end position="524"/>
    </location>
</feature>
<feature type="compositionally biased region" description="Gly residues" evidence="1">
    <location>
        <begin position="193"/>
        <end position="202"/>
    </location>
</feature>
<protein>
    <submittedName>
        <fullName evidence="2">Uncharacterized protein</fullName>
    </submittedName>
</protein>
<dbReference type="Proteomes" id="UP000815325">
    <property type="component" value="Unassembled WGS sequence"/>
</dbReference>
<feature type="compositionally biased region" description="Low complexity" evidence="1">
    <location>
        <begin position="116"/>
        <end position="156"/>
    </location>
</feature>
<comment type="caution">
    <text evidence="2">The sequence shown here is derived from an EMBL/GenBank/DDBJ whole genome shotgun (WGS) entry which is preliminary data.</text>
</comment>
<feature type="compositionally biased region" description="Polar residues" evidence="1">
    <location>
        <begin position="544"/>
        <end position="557"/>
    </location>
</feature>